<dbReference type="AlphaFoldDB" id="A0AAV4DD09"/>
<organism evidence="1 2">
    <name type="scientific">Plakobranchus ocellatus</name>
    <dbReference type="NCBI Taxonomy" id="259542"/>
    <lineage>
        <taxon>Eukaryota</taxon>
        <taxon>Metazoa</taxon>
        <taxon>Spiralia</taxon>
        <taxon>Lophotrochozoa</taxon>
        <taxon>Mollusca</taxon>
        <taxon>Gastropoda</taxon>
        <taxon>Heterobranchia</taxon>
        <taxon>Euthyneura</taxon>
        <taxon>Panpulmonata</taxon>
        <taxon>Sacoglossa</taxon>
        <taxon>Placobranchoidea</taxon>
        <taxon>Plakobranchidae</taxon>
        <taxon>Plakobranchus</taxon>
    </lineage>
</organism>
<comment type="caution">
    <text evidence="1">The sequence shown here is derived from an EMBL/GenBank/DDBJ whole genome shotgun (WGS) entry which is preliminary data.</text>
</comment>
<gene>
    <name evidence="1" type="ORF">PoB_006861300</name>
</gene>
<evidence type="ECO:0000313" key="1">
    <source>
        <dbReference type="EMBL" id="GFO42108.1"/>
    </source>
</evidence>
<name>A0AAV4DD09_9GAST</name>
<sequence>MKDLHLHLFYRLVRTGPAQATDMWKLLPFLPCLLLVTEVKGDCQGLKACGNILSINESAFFPNVFATKALDRICREQSSYNSCVMNRLDACDNTVEKLICLAKYMWRGYMCSSEGRQVFLTLASSNCADNPHLGVQIQYMTGQCFNIFKRDLKLTALAFALSGGKLKLSDACPYIDLLKTCWKQTATDMCGAEMGTFVSDINKMKYNYALAGFRCPQST</sequence>
<proteinExistence type="predicted"/>
<evidence type="ECO:0008006" key="3">
    <source>
        <dbReference type="Google" id="ProtNLM"/>
    </source>
</evidence>
<evidence type="ECO:0000313" key="2">
    <source>
        <dbReference type="Proteomes" id="UP000735302"/>
    </source>
</evidence>
<reference evidence="1 2" key="1">
    <citation type="journal article" date="2021" name="Elife">
        <title>Chloroplast acquisition without the gene transfer in kleptoplastic sea slugs, Plakobranchus ocellatus.</title>
        <authorList>
            <person name="Maeda T."/>
            <person name="Takahashi S."/>
            <person name="Yoshida T."/>
            <person name="Shimamura S."/>
            <person name="Takaki Y."/>
            <person name="Nagai Y."/>
            <person name="Toyoda A."/>
            <person name="Suzuki Y."/>
            <person name="Arimoto A."/>
            <person name="Ishii H."/>
            <person name="Satoh N."/>
            <person name="Nishiyama T."/>
            <person name="Hasebe M."/>
            <person name="Maruyama T."/>
            <person name="Minagawa J."/>
            <person name="Obokata J."/>
            <person name="Shigenobu S."/>
        </authorList>
    </citation>
    <scope>NUCLEOTIDE SEQUENCE [LARGE SCALE GENOMIC DNA]</scope>
</reference>
<protein>
    <recommendedName>
        <fullName evidence="3">DUF19 domain-containing protein</fullName>
    </recommendedName>
</protein>
<accession>A0AAV4DD09</accession>
<keyword evidence="2" id="KW-1185">Reference proteome</keyword>
<dbReference type="EMBL" id="BLXT01007756">
    <property type="protein sequence ID" value="GFO42108.1"/>
    <property type="molecule type" value="Genomic_DNA"/>
</dbReference>
<dbReference type="Proteomes" id="UP000735302">
    <property type="component" value="Unassembled WGS sequence"/>
</dbReference>